<organism evidence="2 4">
    <name type="scientific">Chitinophaga sancti</name>
    <dbReference type="NCBI Taxonomy" id="1004"/>
    <lineage>
        <taxon>Bacteria</taxon>
        <taxon>Pseudomonadati</taxon>
        <taxon>Bacteroidota</taxon>
        <taxon>Chitinophagia</taxon>
        <taxon>Chitinophagales</taxon>
        <taxon>Chitinophagaceae</taxon>
        <taxon>Chitinophaga</taxon>
    </lineage>
</organism>
<dbReference type="AlphaFoldDB" id="A0A1K1SED7"/>
<reference evidence="3 5" key="2">
    <citation type="submission" date="2023-11" db="EMBL/GenBank/DDBJ databases">
        <title>MicrobeMod: A computational toolkit for identifying prokaryotic methylation and restriction-modification with nanopore sequencing.</title>
        <authorList>
            <person name="Crits-Christoph A."/>
            <person name="Kang S.C."/>
            <person name="Lee H."/>
            <person name="Ostrov N."/>
        </authorList>
    </citation>
    <scope>NUCLEOTIDE SEQUENCE [LARGE SCALE GENOMIC DNA]</scope>
    <source>
        <strain evidence="3 5">ATCC 23090</strain>
    </source>
</reference>
<sequence>MTGIIRQYRTELRNIFILALIVLAVPFLPAFADLALTAKGLIFSAAIMGSFVLAMVIKLYFRILVLRLIKEN</sequence>
<feature type="transmembrane region" description="Helical" evidence="1">
    <location>
        <begin position="38"/>
        <end position="61"/>
    </location>
</feature>
<evidence type="ECO:0000256" key="1">
    <source>
        <dbReference type="SAM" id="Phobius"/>
    </source>
</evidence>
<dbReference type="Proteomes" id="UP000183788">
    <property type="component" value="Unassembled WGS sequence"/>
</dbReference>
<gene>
    <name evidence="2" type="ORF">SAMN05661012_05229</name>
    <name evidence="3" type="ORF">SR876_23645</name>
</gene>
<protein>
    <submittedName>
        <fullName evidence="2">Uncharacterized protein</fullName>
    </submittedName>
</protein>
<evidence type="ECO:0000313" key="4">
    <source>
        <dbReference type="Proteomes" id="UP000183788"/>
    </source>
</evidence>
<evidence type="ECO:0000313" key="2">
    <source>
        <dbReference type="EMBL" id="SFW82431.1"/>
    </source>
</evidence>
<dbReference type="EMBL" id="CP140154">
    <property type="protein sequence ID" value="WQG87926.1"/>
    <property type="molecule type" value="Genomic_DNA"/>
</dbReference>
<feature type="transmembrane region" description="Helical" evidence="1">
    <location>
        <begin position="12"/>
        <end position="32"/>
    </location>
</feature>
<dbReference type="STRING" id="1004.SAMN05661012_05229"/>
<keyword evidence="1" id="KW-1133">Transmembrane helix</keyword>
<keyword evidence="5" id="KW-1185">Reference proteome</keyword>
<evidence type="ECO:0000313" key="5">
    <source>
        <dbReference type="Proteomes" id="UP001326715"/>
    </source>
</evidence>
<dbReference type="OrthoDB" id="677120at2"/>
<proteinExistence type="predicted"/>
<keyword evidence="1" id="KW-0812">Transmembrane</keyword>
<evidence type="ECO:0000313" key="3">
    <source>
        <dbReference type="EMBL" id="WQG87926.1"/>
    </source>
</evidence>
<accession>A0A1K1SED7</accession>
<keyword evidence="1" id="KW-0472">Membrane</keyword>
<dbReference type="RefSeq" id="WP_143150881.1">
    <property type="nucleotide sequence ID" value="NZ_CP139972.1"/>
</dbReference>
<name>A0A1K1SED7_9BACT</name>
<dbReference type="Proteomes" id="UP001326715">
    <property type="component" value="Chromosome"/>
</dbReference>
<dbReference type="EMBL" id="FPIZ01000021">
    <property type="protein sequence ID" value="SFW82431.1"/>
    <property type="molecule type" value="Genomic_DNA"/>
</dbReference>
<reference evidence="2" key="1">
    <citation type="submission" date="2016-11" db="EMBL/GenBank/DDBJ databases">
        <authorList>
            <person name="Jaros S."/>
            <person name="Januszkiewicz K."/>
            <person name="Wedrychowicz H."/>
        </authorList>
    </citation>
    <scope>NUCLEOTIDE SEQUENCE [LARGE SCALE GENOMIC DNA]</scope>
    <source>
        <strain evidence="2">DSM 784</strain>
    </source>
</reference>